<accession>A0ABM5P1V5</accession>
<dbReference type="Proteomes" id="UP000018745">
    <property type="component" value="Chromosome"/>
</dbReference>
<name>A0ABM5P1V5_9MOLU</name>
<keyword evidence="2" id="KW-1185">Reference proteome</keyword>
<evidence type="ECO:0000313" key="1">
    <source>
        <dbReference type="EMBL" id="AHC40306.1"/>
    </source>
</evidence>
<evidence type="ECO:0000313" key="2">
    <source>
        <dbReference type="Proteomes" id="UP000018745"/>
    </source>
</evidence>
<gene>
    <name evidence="1" type="ORF">OVS_02225</name>
</gene>
<sequence length="153" mass="17446">MFWSLKFLLTGGSLIGSFVVVPVAIALRNSTISETESKIKKFENCKEVLRKNGKGSLWACLKNEKPNSHKTLEIFKWFNDDSDEKALIVENITFWSYSLLKVLLSKDNKEAWLEPDFKYLHGELSKTYVASDCKITEEIGQNWNITCGSQKSS</sequence>
<evidence type="ECO:0008006" key="3">
    <source>
        <dbReference type="Google" id="ProtNLM"/>
    </source>
</evidence>
<proteinExistence type="predicted"/>
<reference evidence="1 2" key="1">
    <citation type="journal article" date="2014" name="Genome Announc.">
        <title>Complete Genome Sequence of Mycoplasma ovis Strain Michigan, a Hemoplasma of Sheep with Two Distinct 16S rRNA Genes.</title>
        <authorList>
            <person name="Deshuillers P.L."/>
            <person name="Santos A.P."/>
            <person name="do Nascimento N.C."/>
            <person name="Hampel J.A."/>
            <person name="Bergin I.L."/>
            <person name="Dyson M.C."/>
            <person name="Messick J.B."/>
        </authorList>
    </citation>
    <scope>NUCLEOTIDE SEQUENCE [LARGE SCALE GENOMIC DNA]</scope>
    <source>
        <strain evidence="1 2">Michigan</strain>
    </source>
</reference>
<protein>
    <recommendedName>
        <fullName evidence="3">C-type lectin domain-containing protein</fullName>
    </recommendedName>
</protein>
<organism evidence="1 2">
    <name type="scientific">Mycoplasma ovis str. Michigan</name>
    <dbReference type="NCBI Taxonomy" id="1415773"/>
    <lineage>
        <taxon>Bacteria</taxon>
        <taxon>Bacillati</taxon>
        <taxon>Mycoplasmatota</taxon>
        <taxon>Mollicutes</taxon>
        <taxon>Mycoplasmataceae</taxon>
        <taxon>Mycoplasma</taxon>
    </lineage>
</organism>
<dbReference type="EMBL" id="CP006935">
    <property type="protein sequence ID" value="AHC40306.1"/>
    <property type="molecule type" value="Genomic_DNA"/>
</dbReference>
<dbReference type="RefSeq" id="WP_024071227.1">
    <property type="nucleotide sequence ID" value="NC_023062.1"/>
</dbReference>